<proteinExistence type="predicted"/>
<comment type="caution">
    <text evidence="1">The sequence shown here is derived from an EMBL/GenBank/DDBJ whole genome shotgun (WGS) entry which is preliminary data.</text>
</comment>
<dbReference type="EMBL" id="CACRXK020008901">
    <property type="protein sequence ID" value="CAB4015932.1"/>
    <property type="molecule type" value="Genomic_DNA"/>
</dbReference>
<evidence type="ECO:0000313" key="2">
    <source>
        <dbReference type="Proteomes" id="UP001152795"/>
    </source>
</evidence>
<sequence length="156" mass="17944">MMKIQLFLGLTFIALALGGNEETSNVKGLIVENEQDETSSMLELKHDGEGKDPGYCQWGVGVTHKPGYIVRCSCMKCTCLKIGKWDCVYYFPYCPFYYCGNQVYDPLKQVCCCGKRYNKQHHHNCCGYQYYDTKISKCCNYFSVKAKKDQCPRDKI</sequence>
<keyword evidence="2" id="KW-1185">Reference proteome</keyword>
<protein>
    <submittedName>
        <fullName evidence="1">Uncharacterized protein</fullName>
    </submittedName>
</protein>
<evidence type="ECO:0000313" key="1">
    <source>
        <dbReference type="EMBL" id="CAB4015932.1"/>
    </source>
</evidence>
<accession>A0A6S7JGR3</accession>
<organism evidence="1 2">
    <name type="scientific">Paramuricea clavata</name>
    <name type="common">Red gorgonian</name>
    <name type="synonym">Violescent sea-whip</name>
    <dbReference type="NCBI Taxonomy" id="317549"/>
    <lineage>
        <taxon>Eukaryota</taxon>
        <taxon>Metazoa</taxon>
        <taxon>Cnidaria</taxon>
        <taxon>Anthozoa</taxon>
        <taxon>Octocorallia</taxon>
        <taxon>Malacalcyonacea</taxon>
        <taxon>Plexauridae</taxon>
        <taxon>Paramuricea</taxon>
    </lineage>
</organism>
<dbReference type="OrthoDB" id="5989849at2759"/>
<name>A0A6S7JGR3_PARCT</name>
<dbReference type="AlphaFoldDB" id="A0A6S7JGR3"/>
<dbReference type="Proteomes" id="UP001152795">
    <property type="component" value="Unassembled WGS sequence"/>
</dbReference>
<gene>
    <name evidence="1" type="ORF">PACLA_8A087867</name>
</gene>
<reference evidence="1" key="1">
    <citation type="submission" date="2020-04" db="EMBL/GenBank/DDBJ databases">
        <authorList>
            <person name="Alioto T."/>
            <person name="Alioto T."/>
            <person name="Gomez Garrido J."/>
        </authorList>
    </citation>
    <scope>NUCLEOTIDE SEQUENCE</scope>
    <source>
        <strain evidence="1">A484AB</strain>
    </source>
</reference>